<proteinExistence type="predicted"/>
<sequence length="165" mass="17498">MSVSMDSSAPGNLRAQRTVLFAVFVTLVLATADLMFACTFWRELYGVPPMRILQGIAAGLLGKRAFLGGGSTAALGGLLHYVIMGGMVAAYYLVSRRATALTERPWSYGSLYGLALFVVMNLIVVPLSAMPKTPPVPSWIASSIVIHVVIGLTIALSARRAGRLG</sequence>
<feature type="transmembrane region" description="Helical" evidence="1">
    <location>
        <begin position="20"/>
        <end position="42"/>
    </location>
</feature>
<keyword evidence="1" id="KW-0812">Transmembrane</keyword>
<reference evidence="2 3" key="1">
    <citation type="submission" date="2018-12" db="EMBL/GenBank/DDBJ databases">
        <title>Dyella dinghuensis sp. nov. DHOA06 and Dyella choica sp. nov. 4M-K27, isolated from forest soil.</title>
        <authorList>
            <person name="Qiu L.-H."/>
            <person name="Gao Z.-H."/>
        </authorList>
    </citation>
    <scope>NUCLEOTIDE SEQUENCE [LARGE SCALE GENOMIC DNA]</scope>
    <source>
        <strain evidence="2 3">4M-K27</strain>
    </source>
</reference>
<organism evidence="2 3">
    <name type="scientific">Dyella choica</name>
    <dbReference type="NCBI Taxonomy" id="1927959"/>
    <lineage>
        <taxon>Bacteria</taxon>
        <taxon>Pseudomonadati</taxon>
        <taxon>Pseudomonadota</taxon>
        <taxon>Gammaproteobacteria</taxon>
        <taxon>Lysobacterales</taxon>
        <taxon>Rhodanobacteraceae</taxon>
        <taxon>Dyella</taxon>
    </lineage>
</organism>
<evidence type="ECO:0000256" key="1">
    <source>
        <dbReference type="SAM" id="Phobius"/>
    </source>
</evidence>
<gene>
    <name evidence="2" type="ORF">EKH80_19550</name>
</gene>
<comment type="caution">
    <text evidence="2">The sequence shown here is derived from an EMBL/GenBank/DDBJ whole genome shotgun (WGS) entry which is preliminary data.</text>
</comment>
<keyword evidence="1" id="KW-0472">Membrane</keyword>
<dbReference type="AlphaFoldDB" id="A0A3S0PJD5"/>
<protein>
    <recommendedName>
        <fullName evidence="4">DUF1440 domain-containing protein</fullName>
    </recommendedName>
</protein>
<accession>A0A3S0PJD5</accession>
<keyword evidence="1" id="KW-1133">Transmembrane helix</keyword>
<dbReference type="OrthoDB" id="118190at2"/>
<evidence type="ECO:0000313" key="2">
    <source>
        <dbReference type="EMBL" id="RUL70978.1"/>
    </source>
</evidence>
<dbReference type="Proteomes" id="UP000274358">
    <property type="component" value="Unassembled WGS sequence"/>
</dbReference>
<evidence type="ECO:0000313" key="3">
    <source>
        <dbReference type="Proteomes" id="UP000274358"/>
    </source>
</evidence>
<feature type="transmembrane region" description="Helical" evidence="1">
    <location>
        <begin position="106"/>
        <end position="127"/>
    </location>
</feature>
<evidence type="ECO:0008006" key="4">
    <source>
        <dbReference type="Google" id="ProtNLM"/>
    </source>
</evidence>
<name>A0A3S0PJD5_9GAMM</name>
<feature type="transmembrane region" description="Helical" evidence="1">
    <location>
        <begin position="73"/>
        <end position="94"/>
    </location>
</feature>
<dbReference type="RefSeq" id="WP_126686482.1">
    <property type="nucleotide sequence ID" value="NZ_RYYV01000020.1"/>
</dbReference>
<dbReference type="EMBL" id="RYYV01000020">
    <property type="protein sequence ID" value="RUL70978.1"/>
    <property type="molecule type" value="Genomic_DNA"/>
</dbReference>
<keyword evidence="3" id="KW-1185">Reference proteome</keyword>
<feature type="transmembrane region" description="Helical" evidence="1">
    <location>
        <begin position="139"/>
        <end position="158"/>
    </location>
</feature>